<name>A0A2U8PKB0_9BRAD</name>
<gene>
    <name evidence="2" type="ORF">CIT37_21360</name>
</gene>
<evidence type="ECO:0000313" key="2">
    <source>
        <dbReference type="EMBL" id="AWL98189.1"/>
    </source>
</evidence>
<sequence>MVSGWLPATGGNRAVAKGQGLVKAVNHSVAWSATKPRKIQGAIMTSISAASAGNHQSPLQRLQQELQSEVSAGTISSSDQSALSTALTDIDTALQQSRSSDQSSGTRPSKDEMQSKIDDLISKEVSNGTLTSDQAEELKNVFQSAYSSSDSASSTDSTSSTSSDQTTAEILQQFLQALQQSQSSSSSYGANGGSSGNSDFSALLIDYKS</sequence>
<dbReference type="EMBL" id="CP029425">
    <property type="protein sequence ID" value="AWL98189.1"/>
    <property type="molecule type" value="Genomic_DNA"/>
</dbReference>
<reference evidence="2 3" key="1">
    <citation type="journal article" date="2014" name="Int. J. Syst. Evol. Microbiol.">
        <title>Bradyrhizobium ottawaense sp. nov., a symbiotic nitrogen fixing bacterium from root nodules of soybeans in Canada.</title>
        <authorList>
            <person name="Yu X."/>
            <person name="Cloutier S."/>
            <person name="Tambong J.T."/>
            <person name="Bromfield E.S."/>
        </authorList>
    </citation>
    <scope>NUCLEOTIDE SEQUENCE [LARGE SCALE GENOMIC DNA]</scope>
    <source>
        <strain evidence="2 3">OO99</strain>
    </source>
</reference>
<organism evidence="2 3">
    <name type="scientific">Bradyrhizobium ottawaense</name>
    <dbReference type="NCBI Taxonomy" id="931866"/>
    <lineage>
        <taxon>Bacteria</taxon>
        <taxon>Pseudomonadati</taxon>
        <taxon>Pseudomonadota</taxon>
        <taxon>Alphaproteobacteria</taxon>
        <taxon>Hyphomicrobiales</taxon>
        <taxon>Nitrobacteraceae</taxon>
        <taxon>Bradyrhizobium</taxon>
    </lineage>
</organism>
<evidence type="ECO:0000256" key="1">
    <source>
        <dbReference type="SAM" id="MobiDB-lite"/>
    </source>
</evidence>
<feature type="compositionally biased region" description="Low complexity" evidence="1">
    <location>
        <begin position="144"/>
        <end position="170"/>
    </location>
</feature>
<dbReference type="KEGG" id="bot:CIT37_21360"/>
<dbReference type="AlphaFoldDB" id="A0A2U8PKB0"/>
<dbReference type="Proteomes" id="UP000215703">
    <property type="component" value="Chromosome"/>
</dbReference>
<evidence type="ECO:0000313" key="3">
    <source>
        <dbReference type="Proteomes" id="UP000215703"/>
    </source>
</evidence>
<feature type="region of interest" description="Disordered" evidence="1">
    <location>
        <begin position="181"/>
        <end position="200"/>
    </location>
</feature>
<feature type="compositionally biased region" description="Polar residues" evidence="1">
    <location>
        <begin position="93"/>
        <end position="107"/>
    </location>
</feature>
<protein>
    <submittedName>
        <fullName evidence="2">Uncharacterized protein</fullName>
    </submittedName>
</protein>
<feature type="region of interest" description="Disordered" evidence="1">
    <location>
        <begin position="93"/>
        <end position="114"/>
    </location>
</feature>
<accession>A0A2U8PKB0</accession>
<feature type="region of interest" description="Disordered" evidence="1">
    <location>
        <begin position="54"/>
        <end position="78"/>
    </location>
</feature>
<feature type="region of interest" description="Disordered" evidence="1">
    <location>
        <begin position="141"/>
        <end position="170"/>
    </location>
</feature>
<proteinExistence type="predicted"/>
<reference evidence="2 3" key="2">
    <citation type="journal article" date="2017" name="Syst. Appl. Microbiol.">
        <title>Soybeans inoculated with root zone soils of Canadian native legumes harbour diverse and novel Bradyrhizobium spp. that possess agricultural potential.</title>
        <authorList>
            <person name="Bromfield E.S.P."/>
            <person name="Cloutier S."/>
            <person name="Tambong J.T."/>
            <person name="Tran Thi T.V."/>
        </authorList>
    </citation>
    <scope>NUCLEOTIDE SEQUENCE [LARGE SCALE GENOMIC DNA]</scope>
    <source>
        <strain evidence="2 3">OO99</strain>
    </source>
</reference>